<keyword evidence="1" id="KW-1133">Transmembrane helix</keyword>
<dbReference type="EMBL" id="KV424039">
    <property type="protein sequence ID" value="KZT53369.1"/>
    <property type="molecule type" value="Genomic_DNA"/>
</dbReference>
<accession>A0A165DRA2</accession>
<feature type="non-terminal residue" evidence="2">
    <location>
        <position position="72"/>
    </location>
</feature>
<protein>
    <submittedName>
        <fullName evidence="2">Uncharacterized protein</fullName>
    </submittedName>
</protein>
<evidence type="ECO:0000313" key="3">
    <source>
        <dbReference type="Proteomes" id="UP000076842"/>
    </source>
</evidence>
<feature type="transmembrane region" description="Helical" evidence="1">
    <location>
        <begin position="6"/>
        <end position="25"/>
    </location>
</feature>
<dbReference type="Proteomes" id="UP000076842">
    <property type="component" value="Unassembled WGS sequence"/>
</dbReference>
<evidence type="ECO:0000256" key="1">
    <source>
        <dbReference type="SAM" id="Phobius"/>
    </source>
</evidence>
<name>A0A165DRA2_9BASI</name>
<keyword evidence="1" id="KW-0472">Membrane</keyword>
<gene>
    <name evidence="2" type="ORF">CALCODRAFT_501183</name>
</gene>
<evidence type="ECO:0000313" key="2">
    <source>
        <dbReference type="EMBL" id="KZT53369.1"/>
    </source>
</evidence>
<organism evidence="2 3">
    <name type="scientific">Calocera cornea HHB12733</name>
    <dbReference type="NCBI Taxonomy" id="1353952"/>
    <lineage>
        <taxon>Eukaryota</taxon>
        <taxon>Fungi</taxon>
        <taxon>Dikarya</taxon>
        <taxon>Basidiomycota</taxon>
        <taxon>Agaricomycotina</taxon>
        <taxon>Dacrymycetes</taxon>
        <taxon>Dacrymycetales</taxon>
        <taxon>Dacrymycetaceae</taxon>
        <taxon>Calocera</taxon>
    </lineage>
</organism>
<keyword evidence="1" id="KW-0812">Transmembrane</keyword>
<proteinExistence type="predicted"/>
<keyword evidence="3" id="KW-1185">Reference proteome</keyword>
<reference evidence="2 3" key="1">
    <citation type="journal article" date="2016" name="Mol. Biol. Evol.">
        <title>Comparative Genomics of Early-Diverging Mushroom-Forming Fungi Provides Insights into the Origins of Lignocellulose Decay Capabilities.</title>
        <authorList>
            <person name="Nagy L.G."/>
            <person name="Riley R."/>
            <person name="Tritt A."/>
            <person name="Adam C."/>
            <person name="Daum C."/>
            <person name="Floudas D."/>
            <person name="Sun H."/>
            <person name="Yadav J.S."/>
            <person name="Pangilinan J."/>
            <person name="Larsson K.H."/>
            <person name="Matsuura K."/>
            <person name="Barry K."/>
            <person name="Labutti K."/>
            <person name="Kuo R."/>
            <person name="Ohm R.A."/>
            <person name="Bhattacharya S.S."/>
            <person name="Shirouzu T."/>
            <person name="Yoshinaga Y."/>
            <person name="Martin F.M."/>
            <person name="Grigoriev I.V."/>
            <person name="Hibbett D.S."/>
        </authorList>
    </citation>
    <scope>NUCLEOTIDE SEQUENCE [LARGE SCALE GENOMIC DNA]</scope>
    <source>
        <strain evidence="2 3">HHB12733</strain>
    </source>
</reference>
<dbReference type="AlphaFoldDB" id="A0A165DRA2"/>
<sequence length="72" mass="8491">MLTSYTSYVFPWFVLVPISSCRMYLNLRRLKRAASEDVTAERDNSPQAQLRNRSTALDDSWFVRLTRDETML</sequence>
<dbReference type="InParanoid" id="A0A165DRA2"/>